<protein>
    <recommendedName>
        <fullName evidence="2">DUF7662 domain-containing protein</fullName>
    </recommendedName>
</protein>
<keyword evidence="1" id="KW-0472">Membrane</keyword>
<dbReference type="Proteomes" id="UP000249842">
    <property type="component" value="Unassembled WGS sequence"/>
</dbReference>
<feature type="domain" description="DUF7662" evidence="2">
    <location>
        <begin position="4"/>
        <end position="78"/>
    </location>
</feature>
<accession>A0A328B265</accession>
<feature type="transmembrane region" description="Helical" evidence="1">
    <location>
        <begin position="129"/>
        <end position="152"/>
    </location>
</feature>
<comment type="caution">
    <text evidence="3">The sequence shown here is derived from an EMBL/GenBank/DDBJ whole genome shotgun (WGS) entry which is preliminary data.</text>
</comment>
<dbReference type="RefSeq" id="WP_111457908.1">
    <property type="nucleotide sequence ID" value="NZ_QFYP01000001.1"/>
</dbReference>
<reference evidence="4" key="1">
    <citation type="submission" date="2018-05" db="EMBL/GenBank/DDBJ databases">
        <authorList>
            <person name="Li X."/>
        </authorList>
    </citation>
    <scope>NUCLEOTIDE SEQUENCE [LARGE SCALE GENOMIC DNA]</scope>
    <source>
        <strain evidence="4">HKS-05</strain>
    </source>
</reference>
<evidence type="ECO:0000259" key="2">
    <source>
        <dbReference type="Pfam" id="PF24698"/>
    </source>
</evidence>
<evidence type="ECO:0000313" key="3">
    <source>
        <dbReference type="EMBL" id="RAK60615.1"/>
    </source>
</evidence>
<sequence>MSKYQPLSDRLTGHPEDEWRASFAELEEVLGFPLPKGARSGRAWWANDLAKAHSRAWAAHGWAVGDIDHAAERVVFRRGAASGQALQKAAGLEPLQDRAGSTGVQPAVTKVVSKATPQPAAINHRALRIAALVAGGAAVVAGVAALVVRGLMAPKIAPPRPPIRKLPWQR</sequence>
<keyword evidence="1" id="KW-1133">Transmembrane helix</keyword>
<dbReference type="Pfam" id="PF24698">
    <property type="entry name" value="DUF7662"/>
    <property type="match status" value="1"/>
</dbReference>
<dbReference type="AlphaFoldDB" id="A0A328B265"/>
<keyword evidence="4" id="KW-1185">Reference proteome</keyword>
<dbReference type="InterPro" id="IPR056079">
    <property type="entry name" value="DUF7662"/>
</dbReference>
<keyword evidence="1" id="KW-0812">Transmembrane</keyword>
<proteinExistence type="predicted"/>
<gene>
    <name evidence="3" type="ORF">DJ021_12760</name>
</gene>
<evidence type="ECO:0000256" key="1">
    <source>
        <dbReference type="SAM" id="Phobius"/>
    </source>
</evidence>
<name>A0A328B265_9CAUL</name>
<evidence type="ECO:0000313" key="4">
    <source>
        <dbReference type="Proteomes" id="UP000249842"/>
    </source>
</evidence>
<dbReference type="OrthoDB" id="3480230at2"/>
<dbReference type="EMBL" id="QFYP01000001">
    <property type="protein sequence ID" value="RAK60615.1"/>
    <property type="molecule type" value="Genomic_DNA"/>
</dbReference>
<organism evidence="3 4">
    <name type="scientific">Phenylobacterium hankyongense</name>
    <dbReference type="NCBI Taxonomy" id="1813876"/>
    <lineage>
        <taxon>Bacteria</taxon>
        <taxon>Pseudomonadati</taxon>
        <taxon>Pseudomonadota</taxon>
        <taxon>Alphaproteobacteria</taxon>
        <taxon>Caulobacterales</taxon>
        <taxon>Caulobacteraceae</taxon>
        <taxon>Phenylobacterium</taxon>
    </lineage>
</organism>